<evidence type="ECO:0000256" key="1">
    <source>
        <dbReference type="SAM" id="Phobius"/>
    </source>
</evidence>
<evidence type="ECO:0000313" key="3">
    <source>
        <dbReference type="EMBL" id="KNH01025.1"/>
    </source>
</evidence>
<dbReference type="GO" id="GO:0004175">
    <property type="term" value="F:endopeptidase activity"/>
    <property type="evidence" value="ECO:0007669"/>
    <property type="project" value="UniProtKB-ARBA"/>
</dbReference>
<sequence>MRGEWRRFAAFLKRPTLPERAPLPQAAGLRAVVWLVLLDLLVMAALLGVAGAVMAAGVSLPETALAGMEIGTGIILAVVVIAPLTEEIAFRGWLSGRPGHIFGLLAGALAATVAGLAAMAFFGAALATAGLVALAAGTLVALAIVYRLRHRNTIGWFRRLFPALFWLSTLGFSLVHLTNFPADQLATALPLVLPQFVTGTILGYARVHYGLWASVLLHMLHNGAIIGLVLAASSAA</sequence>
<feature type="transmembrane region" description="Helical" evidence="1">
    <location>
        <begin position="160"/>
        <end position="179"/>
    </location>
</feature>
<feature type="transmembrane region" description="Helical" evidence="1">
    <location>
        <begin position="70"/>
        <end position="89"/>
    </location>
</feature>
<feature type="transmembrane region" description="Helical" evidence="1">
    <location>
        <begin position="101"/>
        <end position="122"/>
    </location>
</feature>
<evidence type="ECO:0000259" key="2">
    <source>
        <dbReference type="Pfam" id="PF02517"/>
    </source>
</evidence>
<comment type="caution">
    <text evidence="3">The sequence shown here is derived from an EMBL/GenBank/DDBJ whole genome shotgun (WGS) entry which is preliminary data.</text>
</comment>
<organism evidence="3 4">
    <name type="scientific">Qipengyuania citrea LAMA 915</name>
    <dbReference type="NCBI Taxonomy" id="1306953"/>
    <lineage>
        <taxon>Bacteria</taxon>
        <taxon>Pseudomonadati</taxon>
        <taxon>Pseudomonadota</taxon>
        <taxon>Alphaproteobacteria</taxon>
        <taxon>Sphingomonadales</taxon>
        <taxon>Erythrobacteraceae</taxon>
        <taxon>Qipengyuania</taxon>
    </lineage>
</organism>
<dbReference type="AlphaFoldDB" id="A0A0L1KAG3"/>
<dbReference type="PATRIC" id="fig|1306953.7.peg.1697"/>
<keyword evidence="1" id="KW-0812">Transmembrane</keyword>
<feature type="domain" description="CAAX prenyl protease 2/Lysostaphin resistance protein A-like" evidence="2">
    <location>
        <begin position="74"/>
        <end position="223"/>
    </location>
</feature>
<feature type="transmembrane region" description="Helical" evidence="1">
    <location>
        <begin position="128"/>
        <end position="148"/>
    </location>
</feature>
<feature type="transmembrane region" description="Helical" evidence="1">
    <location>
        <begin position="211"/>
        <end position="232"/>
    </location>
</feature>
<dbReference type="RefSeq" id="WP_050601764.1">
    <property type="nucleotide sequence ID" value="NZ_JYNE01000028.1"/>
</dbReference>
<dbReference type="STRING" id="1306953.J121_1654"/>
<feature type="transmembrane region" description="Helical" evidence="1">
    <location>
        <begin position="32"/>
        <end position="58"/>
    </location>
</feature>
<evidence type="ECO:0000313" key="4">
    <source>
        <dbReference type="Proteomes" id="UP000037446"/>
    </source>
</evidence>
<dbReference type="Pfam" id="PF02517">
    <property type="entry name" value="Rce1-like"/>
    <property type="match status" value="1"/>
</dbReference>
<dbReference type="Proteomes" id="UP000037446">
    <property type="component" value="Unassembled WGS sequence"/>
</dbReference>
<name>A0A0L1KAG3_9SPHN</name>
<dbReference type="InterPro" id="IPR003675">
    <property type="entry name" value="Rce1/LyrA-like_dom"/>
</dbReference>
<feature type="transmembrane region" description="Helical" evidence="1">
    <location>
        <begin position="185"/>
        <end position="204"/>
    </location>
</feature>
<accession>A0A0L1KAG3</accession>
<keyword evidence="1" id="KW-0472">Membrane</keyword>
<protein>
    <submittedName>
        <fullName evidence="3">Hypothecal protein</fullName>
    </submittedName>
</protein>
<reference evidence="3" key="1">
    <citation type="submission" date="2015-02" db="EMBL/GenBank/DDBJ databases">
        <authorList>
            <person name="Chooi Y.-H."/>
        </authorList>
    </citation>
    <scope>NUCLEOTIDE SEQUENCE [LARGE SCALE GENOMIC DNA]</scope>
    <source>
        <strain evidence="3">LAMA 915</strain>
    </source>
</reference>
<dbReference type="EMBL" id="JYNE01000028">
    <property type="protein sequence ID" value="KNH01025.1"/>
    <property type="molecule type" value="Genomic_DNA"/>
</dbReference>
<gene>
    <name evidence="3" type="ORF">J121_1654</name>
</gene>
<dbReference type="GO" id="GO:0080120">
    <property type="term" value="P:CAAX-box protein maturation"/>
    <property type="evidence" value="ECO:0007669"/>
    <property type="project" value="UniProtKB-ARBA"/>
</dbReference>
<keyword evidence="1" id="KW-1133">Transmembrane helix</keyword>
<proteinExistence type="predicted"/>